<accession>A0A1S2D7K6</accession>
<dbReference type="Proteomes" id="UP000179934">
    <property type="component" value="Unassembled WGS sequence"/>
</dbReference>
<dbReference type="PROSITE" id="PS51257">
    <property type="entry name" value="PROKAR_LIPOPROTEIN"/>
    <property type="match status" value="1"/>
</dbReference>
<name>A0A1S2D7K6_AERSO</name>
<sequence>MKIKLISTLFTLLACSQAHAFAISDMMLVGNKDGNGVFTLSNNDNREPIFVLANVSQVKISNNKLQKVPLTKANFPLWDLAVSPGRTVLKSNESKNFAIKNLCEKNCDVAVDKVYQVNFIPQPYTRKDADKEQENKVNFLFGFSPYYIIPATVSNVKYDIDYRGGKIHVKNEGNTFLKLHIDRCNFVSNKKDCRITNYALAGVDREFALPATLATESIKLLVVNHDESYRKEITLHDGTKK</sequence>
<evidence type="ECO:0000256" key="1">
    <source>
        <dbReference type="SAM" id="SignalP"/>
    </source>
</evidence>
<feature type="signal peptide" evidence="1">
    <location>
        <begin position="1"/>
        <end position="20"/>
    </location>
</feature>
<dbReference type="OrthoDB" id="5906622at2"/>
<dbReference type="AlphaFoldDB" id="A0A1S2D7K6"/>
<dbReference type="Gene3D" id="2.60.40.10">
    <property type="entry name" value="Immunoglobulins"/>
    <property type="match status" value="1"/>
</dbReference>
<reference evidence="2 3" key="1">
    <citation type="submission" date="2016-09" db="EMBL/GenBank/DDBJ databases">
        <title>Draft Genome Sequence of Aeromonas sobria Strain 08005, Isolated from Sick Rana catesbeiana.</title>
        <authorList>
            <person name="Yang Q."/>
        </authorList>
    </citation>
    <scope>NUCLEOTIDE SEQUENCE [LARGE SCALE GENOMIC DNA]</scope>
    <source>
        <strain evidence="2 3">08005</strain>
    </source>
</reference>
<dbReference type="GeneID" id="58923371"/>
<dbReference type="EMBL" id="MKFU01000001">
    <property type="protein sequence ID" value="OHY96855.1"/>
    <property type="molecule type" value="Genomic_DNA"/>
</dbReference>
<evidence type="ECO:0000313" key="3">
    <source>
        <dbReference type="Proteomes" id="UP000179934"/>
    </source>
</evidence>
<dbReference type="RefSeq" id="WP_042022496.1">
    <property type="nucleotide sequence ID" value="NZ_CDBW01000032.1"/>
</dbReference>
<feature type="chain" id="PRO_5010222338" description="Pilus assembly protein" evidence="1">
    <location>
        <begin position="21"/>
        <end position="241"/>
    </location>
</feature>
<evidence type="ECO:0008006" key="4">
    <source>
        <dbReference type="Google" id="ProtNLM"/>
    </source>
</evidence>
<comment type="caution">
    <text evidence="2">The sequence shown here is derived from an EMBL/GenBank/DDBJ whole genome shotgun (WGS) entry which is preliminary data.</text>
</comment>
<proteinExistence type="predicted"/>
<evidence type="ECO:0000313" key="2">
    <source>
        <dbReference type="EMBL" id="OHY96855.1"/>
    </source>
</evidence>
<organism evidence="2 3">
    <name type="scientific">Aeromonas sobria</name>
    <dbReference type="NCBI Taxonomy" id="646"/>
    <lineage>
        <taxon>Bacteria</taxon>
        <taxon>Pseudomonadati</taxon>
        <taxon>Pseudomonadota</taxon>
        <taxon>Gammaproteobacteria</taxon>
        <taxon>Aeromonadales</taxon>
        <taxon>Aeromonadaceae</taxon>
        <taxon>Aeromonas</taxon>
    </lineage>
</organism>
<keyword evidence="1" id="KW-0732">Signal</keyword>
<protein>
    <recommendedName>
        <fullName evidence="4">Pilus assembly protein</fullName>
    </recommendedName>
</protein>
<dbReference type="STRING" id="646.BJD16_00955"/>
<dbReference type="InterPro" id="IPR013783">
    <property type="entry name" value="Ig-like_fold"/>
</dbReference>
<gene>
    <name evidence="2" type="ORF">BJD16_00955</name>
</gene>